<keyword evidence="2 4" id="KW-0479">Metal-binding</keyword>
<dbReference type="Proteomes" id="UP000808349">
    <property type="component" value="Unassembled WGS sequence"/>
</dbReference>
<evidence type="ECO:0000256" key="4">
    <source>
        <dbReference type="PIRSR" id="PIRSR005902-1"/>
    </source>
</evidence>
<feature type="binding site" evidence="4">
    <location>
        <position position="130"/>
    </location>
    <ligand>
        <name>a divalent metal cation</name>
        <dbReference type="ChEBI" id="CHEBI:60240"/>
        <label>2</label>
    </ligand>
</feature>
<gene>
    <name evidence="5" type="ORF">IPO85_13645</name>
</gene>
<dbReference type="PANTHER" id="PTHR46124">
    <property type="entry name" value="D-AMINOACYL-TRNA DEACYLASE"/>
    <property type="match status" value="1"/>
</dbReference>
<keyword evidence="3 5" id="KW-0378">Hydrolase</keyword>
<dbReference type="PANTHER" id="PTHR46124:SF4">
    <property type="entry name" value="HYDROLASE TATD"/>
    <property type="match status" value="1"/>
</dbReference>
<dbReference type="SUPFAM" id="SSF51556">
    <property type="entry name" value="Metallo-dependent hydrolases"/>
    <property type="match status" value="1"/>
</dbReference>
<dbReference type="FunFam" id="3.20.20.140:FF:000005">
    <property type="entry name" value="TatD family hydrolase"/>
    <property type="match status" value="1"/>
</dbReference>
<accession>A0A9D7XFC8</accession>
<comment type="caution">
    <text evidence="5">The sequence shown here is derived from an EMBL/GenBank/DDBJ whole genome shotgun (WGS) entry which is preliminary data.</text>
</comment>
<dbReference type="GO" id="GO:0046872">
    <property type="term" value="F:metal ion binding"/>
    <property type="evidence" value="ECO:0007669"/>
    <property type="project" value="UniProtKB-KW"/>
</dbReference>
<dbReference type="Gene3D" id="3.20.20.140">
    <property type="entry name" value="Metal-dependent hydrolases"/>
    <property type="match status" value="1"/>
</dbReference>
<dbReference type="InterPro" id="IPR032466">
    <property type="entry name" value="Metal_Hydrolase"/>
</dbReference>
<evidence type="ECO:0000256" key="3">
    <source>
        <dbReference type="ARBA" id="ARBA00022801"/>
    </source>
</evidence>
<dbReference type="GO" id="GO:0016788">
    <property type="term" value="F:hydrolase activity, acting on ester bonds"/>
    <property type="evidence" value="ECO:0007669"/>
    <property type="project" value="InterPro"/>
</dbReference>
<dbReference type="InterPro" id="IPR015991">
    <property type="entry name" value="TatD/YcfH-like"/>
</dbReference>
<feature type="binding site" evidence="4">
    <location>
        <position position="7"/>
    </location>
    <ligand>
        <name>a divalent metal cation</name>
        <dbReference type="ChEBI" id="CHEBI:60240"/>
        <label>1</label>
    </ligand>
</feature>
<feature type="binding site" evidence="4">
    <location>
        <position position="204"/>
    </location>
    <ligand>
        <name>a divalent metal cation</name>
        <dbReference type="ChEBI" id="CHEBI:60240"/>
        <label>1</label>
    </ligand>
</feature>
<dbReference type="EMBL" id="JADKFW010000010">
    <property type="protein sequence ID" value="MBK9718526.1"/>
    <property type="molecule type" value="Genomic_DNA"/>
</dbReference>
<feature type="binding site" evidence="4">
    <location>
        <position position="155"/>
    </location>
    <ligand>
        <name>a divalent metal cation</name>
        <dbReference type="ChEBI" id="CHEBI:60240"/>
        <label>2</label>
    </ligand>
</feature>
<proteinExistence type="inferred from homology"/>
<evidence type="ECO:0000256" key="2">
    <source>
        <dbReference type="ARBA" id="ARBA00022723"/>
    </source>
</evidence>
<evidence type="ECO:0000313" key="6">
    <source>
        <dbReference type="Proteomes" id="UP000808349"/>
    </source>
</evidence>
<dbReference type="InterPro" id="IPR001130">
    <property type="entry name" value="TatD-like"/>
</dbReference>
<name>A0A9D7XFC8_9BACT</name>
<feature type="binding site" evidence="4">
    <location>
        <position position="9"/>
    </location>
    <ligand>
        <name>a divalent metal cation</name>
        <dbReference type="ChEBI" id="CHEBI:60240"/>
        <label>1</label>
    </ligand>
</feature>
<evidence type="ECO:0000256" key="1">
    <source>
        <dbReference type="ARBA" id="ARBA00009275"/>
    </source>
</evidence>
<sequence length="255" mass="28719">MNWIDTHTHLYLEEFKLDLDQVIQRATENGLVNVLLPNIDVSTIPEVDAMCQDYPEIARGMMGLHPCSVNENYLHDLDIIGKKLYSSTYIGVGEVGLDLYWDKTNFEIQKQAFITQINWAKELKLPLSIHTREATTEALQIIETLQDGSVKGVFHCFGGSVEEARRVSDLGMYLGLGGVTTYKKSNLPDILNQFGLDRIVLETDAPYLTPVPHRGKRNESAYIPIIGARIAEILNVDIREVSLITTKNAKEVFKL</sequence>
<dbReference type="GO" id="GO:0005829">
    <property type="term" value="C:cytosol"/>
    <property type="evidence" value="ECO:0007669"/>
    <property type="project" value="TreeGrafter"/>
</dbReference>
<reference evidence="5 6" key="1">
    <citation type="submission" date="2020-10" db="EMBL/GenBank/DDBJ databases">
        <title>Connecting structure to function with the recovery of over 1000 high-quality activated sludge metagenome-assembled genomes encoding full-length rRNA genes using long-read sequencing.</title>
        <authorList>
            <person name="Singleton C.M."/>
            <person name="Petriglieri F."/>
            <person name="Kristensen J.M."/>
            <person name="Kirkegaard R.H."/>
            <person name="Michaelsen T.Y."/>
            <person name="Andersen M.H."/>
            <person name="Karst S.M."/>
            <person name="Dueholm M.S."/>
            <person name="Nielsen P.H."/>
            <person name="Albertsen M."/>
        </authorList>
    </citation>
    <scope>NUCLEOTIDE SEQUENCE [LARGE SCALE GENOMIC DNA]</scope>
    <source>
        <strain evidence="5">Ribe_18-Q3-R11-54_BAT3C.373</strain>
    </source>
</reference>
<feature type="binding site" evidence="4">
    <location>
        <position position="94"/>
    </location>
    <ligand>
        <name>a divalent metal cation</name>
        <dbReference type="ChEBI" id="CHEBI:60240"/>
        <label>1</label>
    </ligand>
</feature>
<dbReference type="AlphaFoldDB" id="A0A9D7XFC8"/>
<comment type="similarity">
    <text evidence="1">Belongs to the metallo-dependent hydrolases superfamily. TatD-type hydrolase family.</text>
</comment>
<protein>
    <submittedName>
        <fullName evidence="5">TatD family hydrolase</fullName>
    </submittedName>
</protein>
<dbReference type="CDD" id="cd01310">
    <property type="entry name" value="TatD_DNAse"/>
    <property type="match status" value="1"/>
</dbReference>
<evidence type="ECO:0000313" key="5">
    <source>
        <dbReference type="EMBL" id="MBK9718526.1"/>
    </source>
</evidence>
<organism evidence="5 6">
    <name type="scientific">Candidatus Defluviibacterium haderslevense</name>
    <dbReference type="NCBI Taxonomy" id="2981993"/>
    <lineage>
        <taxon>Bacteria</taxon>
        <taxon>Pseudomonadati</taxon>
        <taxon>Bacteroidota</taxon>
        <taxon>Saprospiria</taxon>
        <taxon>Saprospirales</taxon>
        <taxon>Saprospiraceae</taxon>
        <taxon>Candidatus Defluviibacterium</taxon>
    </lineage>
</organism>
<dbReference type="PIRSF" id="PIRSF005902">
    <property type="entry name" value="DNase_TatD"/>
    <property type="match status" value="1"/>
</dbReference>
<dbReference type="GO" id="GO:0004536">
    <property type="term" value="F:DNA nuclease activity"/>
    <property type="evidence" value="ECO:0007669"/>
    <property type="project" value="InterPro"/>
</dbReference>
<dbReference type="Pfam" id="PF01026">
    <property type="entry name" value="TatD_DNase"/>
    <property type="match status" value="1"/>
</dbReference>
<dbReference type="NCBIfam" id="TIGR00010">
    <property type="entry name" value="YchF/TatD family DNA exonuclease"/>
    <property type="match status" value="1"/>
</dbReference>